<evidence type="ECO:0000259" key="8">
    <source>
        <dbReference type="PROSITE" id="PS50850"/>
    </source>
</evidence>
<keyword evidence="4 7" id="KW-0812">Transmembrane</keyword>
<keyword evidence="3" id="KW-1003">Cell membrane</keyword>
<dbReference type="RefSeq" id="WP_229787430.1">
    <property type="nucleotide sequence ID" value="NZ_BMRB01000005.1"/>
</dbReference>
<dbReference type="GO" id="GO:0022857">
    <property type="term" value="F:transmembrane transporter activity"/>
    <property type="evidence" value="ECO:0007669"/>
    <property type="project" value="InterPro"/>
</dbReference>
<evidence type="ECO:0000256" key="2">
    <source>
        <dbReference type="ARBA" id="ARBA00022448"/>
    </source>
</evidence>
<dbReference type="AlphaFoldDB" id="A0A918LI62"/>
<feature type="transmembrane region" description="Helical" evidence="7">
    <location>
        <begin position="298"/>
        <end position="318"/>
    </location>
</feature>
<dbReference type="PROSITE" id="PS50850">
    <property type="entry name" value="MFS"/>
    <property type="match status" value="1"/>
</dbReference>
<feature type="transmembrane region" description="Helical" evidence="7">
    <location>
        <begin position="275"/>
        <end position="292"/>
    </location>
</feature>
<comment type="caution">
    <text evidence="9">The sequence shown here is derived from an EMBL/GenBank/DDBJ whole genome shotgun (WGS) entry which is preliminary data.</text>
</comment>
<dbReference type="EMBL" id="BMRB01000005">
    <property type="protein sequence ID" value="GGS50039.1"/>
    <property type="molecule type" value="Genomic_DNA"/>
</dbReference>
<keyword evidence="5 7" id="KW-1133">Transmembrane helix</keyword>
<gene>
    <name evidence="9" type="ORF">GCM10010171_51500</name>
</gene>
<evidence type="ECO:0000256" key="7">
    <source>
        <dbReference type="SAM" id="Phobius"/>
    </source>
</evidence>
<feature type="transmembrane region" description="Helical" evidence="7">
    <location>
        <begin position="148"/>
        <end position="178"/>
    </location>
</feature>
<accession>A0A918LI62</accession>
<dbReference type="PANTHER" id="PTHR23513:SF6">
    <property type="entry name" value="MAJOR FACILITATOR SUPERFAMILY ASSOCIATED DOMAIN-CONTAINING PROTEIN"/>
    <property type="match status" value="1"/>
</dbReference>
<evidence type="ECO:0000256" key="5">
    <source>
        <dbReference type="ARBA" id="ARBA00022989"/>
    </source>
</evidence>
<evidence type="ECO:0000256" key="6">
    <source>
        <dbReference type="ARBA" id="ARBA00023136"/>
    </source>
</evidence>
<dbReference type="PANTHER" id="PTHR23513">
    <property type="entry name" value="INTEGRAL MEMBRANE EFFLUX PROTEIN-RELATED"/>
    <property type="match status" value="1"/>
</dbReference>
<sequence>MTGDYWRLWTSSGLSNLADGVLKVALPLVAIEATRSPVLIAGLAVAFSLPWLLVALPAGAVVDRVDRRVLMMTANLVRAVLVLAIAFGPTDIRLFSAIAFGIGVAEVLHDVAAQSVVPAVVPDEHLSRANGRLYAVELTANEFVGPPLAGFLVAASALAALAVPGGLWIAAVVALFLVRGTFRPERAQRASLRGEVAEGLAFLWRDRVLRAFSVVVGLFNFATSATYAILVLYAVGAMGLDDRGFGWLLAAVAGGSVVGSVAAERVERGLGRDRALVGSLAVAAPLIALPAATANPIAVGAGFFGSGAAIMVLNIVMVSLRQRRTPDRLRGRVTSGHRMVAWGSKPLGALAGGLVGELLGLPAVFLVMGLVAAAGIPVLVRALR</sequence>
<dbReference type="InterPro" id="IPR020846">
    <property type="entry name" value="MFS_dom"/>
</dbReference>
<reference evidence="9" key="2">
    <citation type="submission" date="2020-09" db="EMBL/GenBank/DDBJ databases">
        <authorList>
            <person name="Sun Q."/>
            <person name="Ohkuma M."/>
        </authorList>
    </citation>
    <scope>NUCLEOTIDE SEQUENCE</scope>
    <source>
        <strain evidence="9">JCM 3276</strain>
    </source>
</reference>
<dbReference type="GO" id="GO:0005886">
    <property type="term" value="C:plasma membrane"/>
    <property type="evidence" value="ECO:0007669"/>
    <property type="project" value="UniProtKB-SubCell"/>
</dbReference>
<comment type="subcellular location">
    <subcellularLocation>
        <location evidence="1">Cell membrane</location>
        <topology evidence="1">Multi-pass membrane protein</topology>
    </subcellularLocation>
</comment>
<feature type="domain" description="Major facilitator superfamily (MFS) profile" evidence="8">
    <location>
        <begin position="1"/>
        <end position="384"/>
    </location>
</feature>
<feature type="transmembrane region" description="Helical" evidence="7">
    <location>
        <begin position="211"/>
        <end position="233"/>
    </location>
</feature>
<proteinExistence type="predicted"/>
<dbReference type="InterPro" id="IPR010290">
    <property type="entry name" value="TM_effector"/>
</dbReference>
<dbReference type="CDD" id="cd06173">
    <property type="entry name" value="MFS_MefA_like"/>
    <property type="match status" value="1"/>
</dbReference>
<name>A0A918LI62_9PSEU</name>
<dbReference type="SUPFAM" id="SSF103473">
    <property type="entry name" value="MFS general substrate transporter"/>
    <property type="match status" value="1"/>
</dbReference>
<protein>
    <submittedName>
        <fullName evidence="9">MFS transporter</fullName>
    </submittedName>
</protein>
<keyword evidence="10" id="KW-1185">Reference proteome</keyword>
<feature type="transmembrane region" description="Helical" evidence="7">
    <location>
        <begin position="245"/>
        <end position="263"/>
    </location>
</feature>
<organism evidence="9 10">
    <name type="scientific">Actinokineospora fastidiosa</name>
    <dbReference type="NCBI Taxonomy" id="1816"/>
    <lineage>
        <taxon>Bacteria</taxon>
        <taxon>Bacillati</taxon>
        <taxon>Actinomycetota</taxon>
        <taxon>Actinomycetes</taxon>
        <taxon>Pseudonocardiales</taxon>
        <taxon>Pseudonocardiaceae</taxon>
        <taxon>Actinokineospora</taxon>
    </lineage>
</organism>
<evidence type="ECO:0000256" key="1">
    <source>
        <dbReference type="ARBA" id="ARBA00004651"/>
    </source>
</evidence>
<evidence type="ECO:0000256" key="3">
    <source>
        <dbReference type="ARBA" id="ARBA00022475"/>
    </source>
</evidence>
<keyword evidence="6 7" id="KW-0472">Membrane</keyword>
<dbReference type="Proteomes" id="UP000660680">
    <property type="component" value="Unassembled WGS sequence"/>
</dbReference>
<evidence type="ECO:0000313" key="10">
    <source>
        <dbReference type="Proteomes" id="UP000660680"/>
    </source>
</evidence>
<evidence type="ECO:0000313" key="9">
    <source>
        <dbReference type="EMBL" id="GGS50039.1"/>
    </source>
</evidence>
<keyword evidence="2" id="KW-0813">Transport</keyword>
<reference evidence="9" key="1">
    <citation type="journal article" date="2014" name="Int. J. Syst. Evol. Microbiol.">
        <title>Complete genome sequence of Corynebacterium casei LMG S-19264T (=DSM 44701T), isolated from a smear-ripened cheese.</title>
        <authorList>
            <consortium name="US DOE Joint Genome Institute (JGI-PGF)"/>
            <person name="Walter F."/>
            <person name="Albersmeier A."/>
            <person name="Kalinowski J."/>
            <person name="Ruckert C."/>
        </authorList>
    </citation>
    <scope>NUCLEOTIDE SEQUENCE</scope>
    <source>
        <strain evidence="9">JCM 3276</strain>
    </source>
</reference>
<dbReference type="Pfam" id="PF05977">
    <property type="entry name" value="MFS_3"/>
    <property type="match status" value="1"/>
</dbReference>
<feature type="transmembrane region" description="Helical" evidence="7">
    <location>
        <begin position="362"/>
        <end position="383"/>
    </location>
</feature>
<dbReference type="Gene3D" id="1.20.1250.20">
    <property type="entry name" value="MFS general substrate transporter like domains"/>
    <property type="match status" value="1"/>
</dbReference>
<dbReference type="InterPro" id="IPR036259">
    <property type="entry name" value="MFS_trans_sf"/>
</dbReference>
<feature type="transmembrane region" description="Helical" evidence="7">
    <location>
        <begin position="38"/>
        <end position="62"/>
    </location>
</feature>
<evidence type="ECO:0000256" key="4">
    <source>
        <dbReference type="ARBA" id="ARBA00022692"/>
    </source>
</evidence>